<name>A0A9D4E5E7_DREPO</name>
<evidence type="ECO:0000313" key="3">
    <source>
        <dbReference type="Proteomes" id="UP000828390"/>
    </source>
</evidence>
<organism evidence="2 3">
    <name type="scientific">Dreissena polymorpha</name>
    <name type="common">Zebra mussel</name>
    <name type="synonym">Mytilus polymorpha</name>
    <dbReference type="NCBI Taxonomy" id="45954"/>
    <lineage>
        <taxon>Eukaryota</taxon>
        <taxon>Metazoa</taxon>
        <taxon>Spiralia</taxon>
        <taxon>Lophotrochozoa</taxon>
        <taxon>Mollusca</taxon>
        <taxon>Bivalvia</taxon>
        <taxon>Autobranchia</taxon>
        <taxon>Heteroconchia</taxon>
        <taxon>Euheterodonta</taxon>
        <taxon>Imparidentia</taxon>
        <taxon>Neoheterodontei</taxon>
        <taxon>Myida</taxon>
        <taxon>Dreissenoidea</taxon>
        <taxon>Dreissenidae</taxon>
        <taxon>Dreissena</taxon>
    </lineage>
</organism>
<keyword evidence="3" id="KW-1185">Reference proteome</keyword>
<dbReference type="Proteomes" id="UP000828390">
    <property type="component" value="Unassembled WGS sequence"/>
</dbReference>
<reference evidence="2" key="2">
    <citation type="submission" date="2020-11" db="EMBL/GenBank/DDBJ databases">
        <authorList>
            <person name="McCartney M.A."/>
            <person name="Auch B."/>
            <person name="Kono T."/>
            <person name="Mallez S."/>
            <person name="Becker A."/>
            <person name="Gohl D.M."/>
            <person name="Silverstein K.A.T."/>
            <person name="Koren S."/>
            <person name="Bechman K.B."/>
            <person name="Herman A."/>
            <person name="Abrahante J.E."/>
            <person name="Garbe J."/>
        </authorList>
    </citation>
    <scope>NUCLEOTIDE SEQUENCE</scope>
    <source>
        <strain evidence="2">Duluth1</strain>
        <tissue evidence="2">Whole animal</tissue>
    </source>
</reference>
<protein>
    <submittedName>
        <fullName evidence="2">Uncharacterized protein</fullName>
    </submittedName>
</protein>
<proteinExistence type="predicted"/>
<reference evidence="2" key="1">
    <citation type="journal article" date="2019" name="bioRxiv">
        <title>The Genome of the Zebra Mussel, Dreissena polymorpha: A Resource for Invasive Species Research.</title>
        <authorList>
            <person name="McCartney M.A."/>
            <person name="Auch B."/>
            <person name="Kono T."/>
            <person name="Mallez S."/>
            <person name="Zhang Y."/>
            <person name="Obille A."/>
            <person name="Becker A."/>
            <person name="Abrahante J.E."/>
            <person name="Garbe J."/>
            <person name="Badalamenti J.P."/>
            <person name="Herman A."/>
            <person name="Mangelson H."/>
            <person name="Liachko I."/>
            <person name="Sullivan S."/>
            <person name="Sone E.D."/>
            <person name="Koren S."/>
            <person name="Silverstein K.A.T."/>
            <person name="Beckman K.B."/>
            <person name="Gohl D.M."/>
        </authorList>
    </citation>
    <scope>NUCLEOTIDE SEQUENCE</scope>
    <source>
        <strain evidence="2">Duluth1</strain>
        <tissue evidence="2">Whole animal</tissue>
    </source>
</reference>
<evidence type="ECO:0000313" key="2">
    <source>
        <dbReference type="EMBL" id="KAH3772750.1"/>
    </source>
</evidence>
<comment type="caution">
    <text evidence="2">The sequence shown here is derived from an EMBL/GenBank/DDBJ whole genome shotgun (WGS) entry which is preliminary data.</text>
</comment>
<sequence>MQRACHPLFIVESSFPDLPEVPSVEGRESGTARSPVWRTYGADLGLGLGHSSAVPRTSRGWLREGPRDSGTQYAQRNCLGDEDDGR</sequence>
<gene>
    <name evidence="2" type="ORF">DPMN_174095</name>
</gene>
<dbReference type="AlphaFoldDB" id="A0A9D4E5E7"/>
<evidence type="ECO:0000256" key="1">
    <source>
        <dbReference type="SAM" id="MobiDB-lite"/>
    </source>
</evidence>
<accession>A0A9D4E5E7</accession>
<dbReference type="EMBL" id="JAIWYP010000009">
    <property type="protein sequence ID" value="KAH3772750.1"/>
    <property type="molecule type" value="Genomic_DNA"/>
</dbReference>
<feature type="region of interest" description="Disordered" evidence="1">
    <location>
        <begin position="48"/>
        <end position="86"/>
    </location>
</feature>